<gene>
    <name evidence="4" type="ORF">SAMN03080598_00122</name>
</gene>
<dbReference type="Gene3D" id="3.90.550.10">
    <property type="entry name" value="Spore Coat Polysaccharide Biosynthesis Protein SpsA, Chain A"/>
    <property type="match status" value="1"/>
</dbReference>
<keyword evidence="2 4" id="KW-0808">Transferase</keyword>
<keyword evidence="1" id="KW-0328">Glycosyltransferase</keyword>
<dbReference type="InterPro" id="IPR029044">
    <property type="entry name" value="Nucleotide-diphossugar_trans"/>
</dbReference>
<reference evidence="5" key="1">
    <citation type="submission" date="2016-10" db="EMBL/GenBank/DDBJ databases">
        <authorList>
            <person name="Varghese N."/>
            <person name="Submissions S."/>
        </authorList>
    </citation>
    <scope>NUCLEOTIDE SEQUENCE [LARGE SCALE GENOMIC DNA]</scope>
    <source>
        <strain evidence="5">DSM 17298</strain>
    </source>
</reference>
<dbReference type="InterPro" id="IPR050748">
    <property type="entry name" value="Glycosyltrans_8_dom-fam"/>
</dbReference>
<evidence type="ECO:0000256" key="3">
    <source>
        <dbReference type="ARBA" id="ARBA00022723"/>
    </source>
</evidence>
<dbReference type="GO" id="GO:0046872">
    <property type="term" value="F:metal ion binding"/>
    <property type="evidence" value="ECO:0007669"/>
    <property type="project" value="UniProtKB-KW"/>
</dbReference>
<dbReference type="EMBL" id="FNVR01000001">
    <property type="protein sequence ID" value="SEF41981.1"/>
    <property type="molecule type" value="Genomic_DNA"/>
</dbReference>
<keyword evidence="3" id="KW-0479">Metal-binding</keyword>
<dbReference type="Proteomes" id="UP000236736">
    <property type="component" value="Unassembled WGS sequence"/>
</dbReference>
<evidence type="ECO:0000313" key="4">
    <source>
        <dbReference type="EMBL" id="SEF41981.1"/>
    </source>
</evidence>
<organism evidence="4 5">
    <name type="scientific">Algoriphagus boritolerans DSM 17298 = JCM 18970</name>
    <dbReference type="NCBI Taxonomy" id="1120964"/>
    <lineage>
        <taxon>Bacteria</taxon>
        <taxon>Pseudomonadati</taxon>
        <taxon>Bacteroidota</taxon>
        <taxon>Cytophagia</taxon>
        <taxon>Cytophagales</taxon>
        <taxon>Cyclobacteriaceae</taxon>
        <taxon>Algoriphagus</taxon>
    </lineage>
</organism>
<sequence length="277" mass="32085">MANHPSYFFRFYLLCSSDDGDWTEKVNRKILSQGSTITVVLVDESTFSDFPILHHFSPANYFRILIPQLISDPKYIYLDSDIICYGSLLPLLDVNLSDQVLAAVEDPIFKWKKELGMSVGARYFNSGVMLVDSEAWKKQEIGSKAIAFISQNPEKIRFVDQCALNAVLDGNWQRLPPALNQQSIVYREDFDLNCTDWTAEEIHEAKNTPILIHFTGPSKPWHYTNPHPLKSLYWKYQKDSPFAMSFPEGMTPLDHIKRLFPNSLKQNIKNWIFQRRD</sequence>
<dbReference type="PANTHER" id="PTHR13778">
    <property type="entry name" value="GLYCOSYLTRANSFERASE 8 DOMAIN-CONTAINING PROTEIN"/>
    <property type="match status" value="1"/>
</dbReference>
<proteinExistence type="predicted"/>
<evidence type="ECO:0000256" key="1">
    <source>
        <dbReference type="ARBA" id="ARBA00022676"/>
    </source>
</evidence>
<keyword evidence="5" id="KW-1185">Reference proteome</keyword>
<name>A0A1H5RWU6_9BACT</name>
<protein>
    <submittedName>
        <fullName evidence="4">Lipopolysaccharide biosynthesis protein, LPS:glycosyltransferase</fullName>
    </submittedName>
</protein>
<dbReference type="Pfam" id="PF01501">
    <property type="entry name" value="Glyco_transf_8"/>
    <property type="match status" value="1"/>
</dbReference>
<dbReference type="InterPro" id="IPR002495">
    <property type="entry name" value="Glyco_trans_8"/>
</dbReference>
<evidence type="ECO:0000256" key="2">
    <source>
        <dbReference type="ARBA" id="ARBA00022679"/>
    </source>
</evidence>
<evidence type="ECO:0000313" key="5">
    <source>
        <dbReference type="Proteomes" id="UP000236736"/>
    </source>
</evidence>
<dbReference type="AlphaFoldDB" id="A0A1H5RWU6"/>
<dbReference type="CDD" id="cd04194">
    <property type="entry name" value="GT8_A4GalT_like"/>
    <property type="match status" value="1"/>
</dbReference>
<dbReference type="PANTHER" id="PTHR13778:SF47">
    <property type="entry name" value="LIPOPOLYSACCHARIDE 1,3-GALACTOSYLTRANSFERASE"/>
    <property type="match status" value="1"/>
</dbReference>
<accession>A0A1H5RWU6</accession>
<dbReference type="GO" id="GO:0016757">
    <property type="term" value="F:glycosyltransferase activity"/>
    <property type="evidence" value="ECO:0007669"/>
    <property type="project" value="UniProtKB-KW"/>
</dbReference>
<dbReference type="STRING" id="1120964.GCA_001313265_00156"/>
<dbReference type="SUPFAM" id="SSF53448">
    <property type="entry name" value="Nucleotide-diphospho-sugar transferases"/>
    <property type="match status" value="1"/>
</dbReference>